<keyword evidence="11" id="KW-0067">ATP-binding</keyword>
<dbReference type="InterPro" id="IPR041569">
    <property type="entry name" value="AAA_lid_3"/>
</dbReference>
<keyword evidence="9" id="KW-0378">Hydrolase</keyword>
<dbReference type="Gene3D" id="1.20.58.760">
    <property type="entry name" value="Peptidase M41"/>
    <property type="match status" value="1"/>
</dbReference>
<evidence type="ECO:0000256" key="10">
    <source>
        <dbReference type="ARBA" id="ARBA00022833"/>
    </source>
</evidence>
<evidence type="ECO:0000256" key="3">
    <source>
        <dbReference type="ARBA" id="ARBA00010044"/>
    </source>
</evidence>
<evidence type="ECO:0000313" key="18">
    <source>
        <dbReference type="EMBL" id="CAG9314558.1"/>
    </source>
</evidence>
<reference evidence="18" key="1">
    <citation type="submission" date="2021-09" db="EMBL/GenBank/DDBJ databases">
        <authorList>
            <consortium name="AG Swart"/>
            <person name="Singh M."/>
            <person name="Singh A."/>
            <person name="Seah K."/>
            <person name="Emmerich C."/>
        </authorList>
    </citation>
    <scope>NUCLEOTIDE SEQUENCE</scope>
    <source>
        <strain evidence="18">ATCC30299</strain>
    </source>
</reference>
<keyword evidence="19" id="KW-1185">Reference proteome</keyword>
<evidence type="ECO:0000256" key="5">
    <source>
        <dbReference type="ARBA" id="ARBA00022670"/>
    </source>
</evidence>
<dbReference type="SUPFAM" id="SSF140990">
    <property type="entry name" value="FtsH protease domain-like"/>
    <property type="match status" value="1"/>
</dbReference>
<keyword evidence="14" id="KW-0496">Mitochondrion</keyword>
<comment type="cofactor">
    <cofactor evidence="1">
        <name>Zn(2+)</name>
        <dbReference type="ChEBI" id="CHEBI:29105"/>
    </cofactor>
</comment>
<dbReference type="PROSITE" id="PS00674">
    <property type="entry name" value="AAA"/>
    <property type="match status" value="1"/>
</dbReference>
<dbReference type="Pfam" id="PF00004">
    <property type="entry name" value="AAA"/>
    <property type="match status" value="1"/>
</dbReference>
<evidence type="ECO:0000256" key="12">
    <source>
        <dbReference type="ARBA" id="ARBA00022989"/>
    </source>
</evidence>
<keyword evidence="12" id="KW-1133">Transmembrane helix</keyword>
<dbReference type="FunFam" id="3.40.50.300:FF:000001">
    <property type="entry name" value="ATP-dependent zinc metalloprotease FtsH"/>
    <property type="match status" value="1"/>
</dbReference>
<dbReference type="CDD" id="cd19501">
    <property type="entry name" value="RecA-like_FtsH"/>
    <property type="match status" value="1"/>
</dbReference>
<evidence type="ECO:0000256" key="15">
    <source>
        <dbReference type="ARBA" id="ARBA00023136"/>
    </source>
</evidence>
<evidence type="ECO:0000313" key="19">
    <source>
        <dbReference type="Proteomes" id="UP001162131"/>
    </source>
</evidence>
<keyword evidence="8" id="KW-0547">Nucleotide-binding</keyword>
<dbReference type="EMBL" id="CAJZBQ010000012">
    <property type="protein sequence ID" value="CAG9314558.1"/>
    <property type="molecule type" value="Genomic_DNA"/>
</dbReference>
<evidence type="ECO:0000256" key="8">
    <source>
        <dbReference type="ARBA" id="ARBA00022741"/>
    </source>
</evidence>
<keyword evidence="5" id="KW-0645">Protease</keyword>
<sequence length="736" mass="81898">MLSRRVWRLLASGHRPPFRAFADDKPPKGFEKFYKKKKDPESDEKQETQEKPKEEPKEESKKEEKADKEEKNTYKSSSEKLKWSFEDMKSGFNKNPNNWRNLGILAAASLGYALLQYHPDDGVPLITFQELIQKYIETNALKKIKIEISKSKDLSVLHDVYLINHYEDKVGKLRIPDINSFLASLHAEQIALGRDKKDLIPVEYEEKGQPMAESVTSIVSPSTIFTLAALLLLYNVVKKSKGGNSGSNGGWGDIFGMTKASFKVYGIDKKIDVKFKDVAGLQEAKKEIMEFVEFLKNPKKFKKLGARIPRGALLVGPPGTGKTLLAKAAAGEAGVPFFSISGSDFVEMFVGVGASRVRQLFKQARERAPSIIFIDEIDAVGKKRHGKMGGNDERDNTLNQLLVEMDGFSTDSHVVVMAGTNRKDILDSALLRPGRFDRTIELTLPDIEGREDILKVHLQPLKLNPELKTEDYARRIAALTPGFSGADLANLCNEAAIVAARANKESVDKADFETASERVIGGLEKTKKLSGREKSIVAHHESGHAVAGWFLEGADPVLKVSILPRSKGALGFAQFLPNETMLYSKEELIDKICATLGGRVAEEIFFGKVTTGAQDDLSKATQIAQAIVSSFGMTEKLGVVGYNYEQESFSKPFSEDTNRIIDEEVRTVIDHCLQKTRDLLLSKKDLIGKLAGALMDKERVTHSDLVEVLGERPFETKGEYKRFIEEGKKIESENQH</sequence>
<dbReference type="GO" id="GO:0046872">
    <property type="term" value="F:metal ion binding"/>
    <property type="evidence" value="ECO:0007669"/>
    <property type="project" value="UniProtKB-KW"/>
</dbReference>
<keyword evidence="13" id="KW-0482">Metalloprotease</keyword>
<comment type="subcellular location">
    <subcellularLocation>
        <location evidence="2">Mitochondrion membrane</location>
        <topology evidence="2">Multi-pass membrane protein</topology>
    </subcellularLocation>
</comment>
<dbReference type="Proteomes" id="UP001162131">
    <property type="component" value="Unassembled WGS sequence"/>
</dbReference>
<feature type="region of interest" description="Disordered" evidence="16">
    <location>
        <begin position="16"/>
        <end position="73"/>
    </location>
</feature>
<dbReference type="InterPro" id="IPR003960">
    <property type="entry name" value="ATPase_AAA_CS"/>
</dbReference>
<dbReference type="InterPro" id="IPR003593">
    <property type="entry name" value="AAA+_ATPase"/>
</dbReference>
<name>A0AAU9IN36_9CILI</name>
<accession>A0AAU9IN36</accession>
<dbReference type="InterPro" id="IPR037219">
    <property type="entry name" value="Peptidase_M41-like"/>
</dbReference>
<dbReference type="FunFam" id="1.20.58.760:FF:000003">
    <property type="entry name" value="AFG3-like AAA ATPase 2"/>
    <property type="match status" value="1"/>
</dbReference>
<dbReference type="InterPro" id="IPR027417">
    <property type="entry name" value="P-loop_NTPase"/>
</dbReference>
<protein>
    <recommendedName>
        <fullName evidence="17">AAA+ ATPase domain-containing protein</fullName>
    </recommendedName>
</protein>
<comment type="caution">
    <text evidence="18">The sequence shown here is derived from an EMBL/GenBank/DDBJ whole genome shotgun (WGS) entry which is preliminary data.</text>
</comment>
<proteinExistence type="inferred from homology"/>
<dbReference type="SUPFAM" id="SSF52540">
    <property type="entry name" value="P-loop containing nucleoside triphosphate hydrolases"/>
    <property type="match status" value="1"/>
</dbReference>
<dbReference type="Pfam" id="PF17862">
    <property type="entry name" value="AAA_lid_3"/>
    <property type="match status" value="1"/>
</dbReference>
<dbReference type="NCBIfam" id="TIGR01241">
    <property type="entry name" value="FtsH_fam"/>
    <property type="match status" value="1"/>
</dbReference>
<dbReference type="Gene3D" id="3.40.1690.20">
    <property type="match status" value="1"/>
</dbReference>
<dbReference type="InterPro" id="IPR003959">
    <property type="entry name" value="ATPase_AAA_core"/>
</dbReference>
<keyword evidence="7" id="KW-0479">Metal-binding</keyword>
<evidence type="ECO:0000256" key="14">
    <source>
        <dbReference type="ARBA" id="ARBA00023128"/>
    </source>
</evidence>
<evidence type="ECO:0000256" key="1">
    <source>
        <dbReference type="ARBA" id="ARBA00001947"/>
    </source>
</evidence>
<dbReference type="Gene3D" id="3.40.50.300">
    <property type="entry name" value="P-loop containing nucleotide triphosphate hydrolases"/>
    <property type="match status" value="1"/>
</dbReference>
<dbReference type="GO" id="GO:0004222">
    <property type="term" value="F:metalloendopeptidase activity"/>
    <property type="evidence" value="ECO:0007669"/>
    <property type="project" value="InterPro"/>
</dbReference>
<dbReference type="GO" id="GO:0005524">
    <property type="term" value="F:ATP binding"/>
    <property type="evidence" value="ECO:0007669"/>
    <property type="project" value="UniProtKB-KW"/>
</dbReference>
<keyword evidence="15" id="KW-0472">Membrane</keyword>
<dbReference type="SMART" id="SM00382">
    <property type="entry name" value="AAA"/>
    <property type="match status" value="1"/>
</dbReference>
<evidence type="ECO:0000256" key="2">
    <source>
        <dbReference type="ARBA" id="ARBA00004225"/>
    </source>
</evidence>
<dbReference type="Gene3D" id="1.10.8.60">
    <property type="match status" value="1"/>
</dbReference>
<dbReference type="HAMAP" id="MF_01458">
    <property type="entry name" value="FtsH"/>
    <property type="match status" value="1"/>
</dbReference>
<keyword evidence="10" id="KW-0862">Zinc</keyword>
<dbReference type="GO" id="GO:0004176">
    <property type="term" value="F:ATP-dependent peptidase activity"/>
    <property type="evidence" value="ECO:0007669"/>
    <property type="project" value="InterPro"/>
</dbReference>
<evidence type="ECO:0000256" key="13">
    <source>
        <dbReference type="ARBA" id="ARBA00023049"/>
    </source>
</evidence>
<dbReference type="PANTHER" id="PTHR43655:SF2">
    <property type="entry name" value="AFG3 LIKE MATRIX AAA PEPTIDASE SUBUNIT 2, ISOFORM A"/>
    <property type="match status" value="1"/>
</dbReference>
<dbReference type="AlphaFoldDB" id="A0AAU9IN36"/>
<evidence type="ECO:0000256" key="6">
    <source>
        <dbReference type="ARBA" id="ARBA00022692"/>
    </source>
</evidence>
<dbReference type="GO" id="GO:0034982">
    <property type="term" value="P:mitochondrial protein processing"/>
    <property type="evidence" value="ECO:0007669"/>
    <property type="project" value="TreeGrafter"/>
</dbReference>
<dbReference type="PANTHER" id="PTHR43655">
    <property type="entry name" value="ATP-DEPENDENT PROTEASE"/>
    <property type="match status" value="1"/>
</dbReference>
<gene>
    <name evidence="18" type="ORF">BSTOLATCC_MIC11560</name>
</gene>
<dbReference type="FunFam" id="1.10.8.60:FF:000019">
    <property type="entry name" value="AFG3-like AAA ATPase 2"/>
    <property type="match status" value="1"/>
</dbReference>
<dbReference type="Pfam" id="PF01434">
    <property type="entry name" value="Peptidase_M41"/>
    <property type="match status" value="1"/>
</dbReference>
<evidence type="ECO:0000256" key="9">
    <source>
        <dbReference type="ARBA" id="ARBA00022801"/>
    </source>
</evidence>
<evidence type="ECO:0000256" key="16">
    <source>
        <dbReference type="SAM" id="MobiDB-lite"/>
    </source>
</evidence>
<organism evidence="18 19">
    <name type="scientific">Blepharisma stoltei</name>
    <dbReference type="NCBI Taxonomy" id="1481888"/>
    <lineage>
        <taxon>Eukaryota</taxon>
        <taxon>Sar</taxon>
        <taxon>Alveolata</taxon>
        <taxon>Ciliophora</taxon>
        <taxon>Postciliodesmatophora</taxon>
        <taxon>Heterotrichea</taxon>
        <taxon>Heterotrichida</taxon>
        <taxon>Blepharismidae</taxon>
        <taxon>Blepharisma</taxon>
    </lineage>
</organism>
<keyword evidence="6" id="KW-0812">Transmembrane</keyword>
<evidence type="ECO:0000256" key="11">
    <source>
        <dbReference type="ARBA" id="ARBA00022840"/>
    </source>
</evidence>
<feature type="domain" description="AAA+ ATPase" evidence="17">
    <location>
        <begin position="308"/>
        <end position="446"/>
    </location>
</feature>
<evidence type="ECO:0000256" key="4">
    <source>
        <dbReference type="ARBA" id="ARBA00010550"/>
    </source>
</evidence>
<dbReference type="InterPro" id="IPR050928">
    <property type="entry name" value="ATP-dep_Zn_Metalloprotease"/>
</dbReference>
<feature type="compositionally biased region" description="Basic and acidic residues" evidence="16">
    <location>
        <begin position="21"/>
        <end position="73"/>
    </location>
</feature>
<evidence type="ECO:0000259" key="17">
    <source>
        <dbReference type="SMART" id="SM00382"/>
    </source>
</evidence>
<dbReference type="InterPro" id="IPR005936">
    <property type="entry name" value="FtsH"/>
</dbReference>
<comment type="similarity">
    <text evidence="3">In the C-terminal section; belongs to the peptidase M41 family.</text>
</comment>
<dbReference type="GO" id="GO:0005745">
    <property type="term" value="C:m-AAA complex"/>
    <property type="evidence" value="ECO:0007669"/>
    <property type="project" value="TreeGrafter"/>
</dbReference>
<dbReference type="InterPro" id="IPR000642">
    <property type="entry name" value="Peptidase_M41"/>
</dbReference>
<evidence type="ECO:0000256" key="7">
    <source>
        <dbReference type="ARBA" id="ARBA00022723"/>
    </source>
</evidence>
<comment type="similarity">
    <text evidence="4">In the N-terminal section; belongs to the AAA ATPase family.</text>
</comment>
<dbReference type="GO" id="GO:0016887">
    <property type="term" value="F:ATP hydrolysis activity"/>
    <property type="evidence" value="ECO:0007669"/>
    <property type="project" value="InterPro"/>
</dbReference>